<accession>A0ABP9X490</accession>
<protein>
    <submittedName>
        <fullName evidence="2">Uncharacterized protein</fullName>
    </submittedName>
</protein>
<feature type="signal peptide" evidence="1">
    <location>
        <begin position="1"/>
        <end position="28"/>
    </location>
</feature>
<dbReference type="Proteomes" id="UP001428290">
    <property type="component" value="Unassembled WGS sequence"/>
</dbReference>
<evidence type="ECO:0000313" key="3">
    <source>
        <dbReference type="Proteomes" id="UP001428290"/>
    </source>
</evidence>
<keyword evidence="1" id="KW-0732">Signal</keyword>
<reference evidence="2 3" key="1">
    <citation type="submission" date="2024-02" db="EMBL/GenBank/DDBJ databases">
        <title>Herpetosiphon gulosus NBRC 112829.</title>
        <authorList>
            <person name="Ichikawa N."/>
            <person name="Katano-Makiyama Y."/>
            <person name="Hidaka K."/>
        </authorList>
    </citation>
    <scope>NUCLEOTIDE SEQUENCE [LARGE SCALE GENOMIC DNA]</scope>
    <source>
        <strain evidence="2 3">NBRC 112829</strain>
    </source>
</reference>
<dbReference type="EMBL" id="BAABRU010000016">
    <property type="protein sequence ID" value="GAA5530223.1"/>
    <property type="molecule type" value="Genomic_DNA"/>
</dbReference>
<evidence type="ECO:0000256" key="1">
    <source>
        <dbReference type="SAM" id="SignalP"/>
    </source>
</evidence>
<keyword evidence="3" id="KW-1185">Reference proteome</keyword>
<sequence length="250" mass="26390">MKLRTQVLLNLLTILSVLAIVLTHSSFAAITANPTLSNQTTTISYQGTLNDSLGQPISGATPMIFKLYNGPAGGTSLWTEIRSGNNAVAVNQGLFHVLLGSLSPLDVQLATQTLWLGISVNGDAEMTPRSQLASVPFAAVAGTVPNGSITQLQAPNLIEGPTANTKLAHGQAVATRINNQSSYGNVTISLEDYAFSQTPTVLCSTAGGGGFDWTCHVEYETPTSFTIWVARRFGGNDWVTAPVRWIAVGN</sequence>
<dbReference type="RefSeq" id="WP_345723819.1">
    <property type="nucleotide sequence ID" value="NZ_BAABRU010000016.1"/>
</dbReference>
<evidence type="ECO:0000313" key="2">
    <source>
        <dbReference type="EMBL" id="GAA5530223.1"/>
    </source>
</evidence>
<comment type="caution">
    <text evidence="2">The sequence shown here is derived from an EMBL/GenBank/DDBJ whole genome shotgun (WGS) entry which is preliminary data.</text>
</comment>
<gene>
    <name evidence="2" type="ORF">Hgul01_04041</name>
</gene>
<name>A0ABP9X490_9CHLR</name>
<proteinExistence type="predicted"/>
<feature type="chain" id="PRO_5047006041" evidence="1">
    <location>
        <begin position="29"/>
        <end position="250"/>
    </location>
</feature>
<organism evidence="2 3">
    <name type="scientific">Herpetosiphon gulosus</name>
    <dbReference type="NCBI Taxonomy" id="1973496"/>
    <lineage>
        <taxon>Bacteria</taxon>
        <taxon>Bacillati</taxon>
        <taxon>Chloroflexota</taxon>
        <taxon>Chloroflexia</taxon>
        <taxon>Herpetosiphonales</taxon>
        <taxon>Herpetosiphonaceae</taxon>
        <taxon>Herpetosiphon</taxon>
    </lineage>
</organism>